<dbReference type="CDD" id="cd21109">
    <property type="entry name" value="SPASM"/>
    <property type="match status" value="1"/>
</dbReference>
<dbReference type="InterPro" id="IPR026497">
    <property type="entry name" value="GRASP-with-SPASM"/>
</dbReference>
<keyword evidence="3" id="KW-1185">Reference proteome</keyword>
<protein>
    <submittedName>
        <fullName evidence="2">Grasp-with-spasm system SPASM domain peptide maturase</fullName>
    </submittedName>
</protein>
<dbReference type="EMBL" id="JBHMEY010000012">
    <property type="protein sequence ID" value="MFB9095906.1"/>
    <property type="molecule type" value="Genomic_DNA"/>
</dbReference>
<organism evidence="2 3">
    <name type="scientific">Flavobacterium jumunjinense</name>
    <dbReference type="NCBI Taxonomy" id="998845"/>
    <lineage>
        <taxon>Bacteria</taxon>
        <taxon>Pseudomonadati</taxon>
        <taxon>Bacteroidota</taxon>
        <taxon>Flavobacteriia</taxon>
        <taxon>Flavobacteriales</taxon>
        <taxon>Flavobacteriaceae</taxon>
        <taxon>Flavobacterium</taxon>
    </lineage>
</organism>
<dbReference type="InterPro" id="IPR023885">
    <property type="entry name" value="4Fe4S-binding_SPASM_dom"/>
</dbReference>
<proteinExistence type="predicted"/>
<dbReference type="InterPro" id="IPR058240">
    <property type="entry name" value="rSAM_sf"/>
</dbReference>
<dbReference type="InterPro" id="IPR013785">
    <property type="entry name" value="Aldolase_TIM"/>
</dbReference>
<dbReference type="RefSeq" id="WP_236457473.1">
    <property type="nucleotide sequence ID" value="NZ_CBCSGE010000006.1"/>
</dbReference>
<feature type="domain" description="4Fe4S-binding SPASM" evidence="1">
    <location>
        <begin position="241"/>
        <end position="295"/>
    </location>
</feature>
<sequence length="329" mass="39211">MIDKDKYFKFYNSCIPVKGFNRTAIYDLQRSELYFISNSLTDMLQDYFDKKIEVIYEDYLDYEELVTRNLNYLIENELIFLTDEPNHFLDLDLEKDYLFLSDIVFLEIDDLQDFKIKLLNEIDNLGCIQLVLLSKSNMKFDVIEQVLEILKKSKLNVVSLISEYSKDSLDIEHFFARFPRLRDVNFFNAPNDIVSNNQWINFYPGSCNEFLSKQISGINDLVPNLDAFMEAKNYNLFFNRKVYINNKGDVKNYINHEKVFGNIEKDVISEIIASNSFQELWKINKDMIEVCNVCEFRYICPDNRIPIQKNKKYFHENTCNYDPKTNNWK</sequence>
<dbReference type="Gene3D" id="3.20.20.70">
    <property type="entry name" value="Aldolase class I"/>
    <property type="match status" value="1"/>
</dbReference>
<comment type="caution">
    <text evidence="2">The sequence shown here is derived from an EMBL/GenBank/DDBJ whole genome shotgun (WGS) entry which is preliminary data.</text>
</comment>
<dbReference type="NCBIfam" id="TIGR04193">
    <property type="entry name" value="SPASM_w_grasp"/>
    <property type="match status" value="1"/>
</dbReference>
<dbReference type="Pfam" id="PF13186">
    <property type="entry name" value="SPASM"/>
    <property type="match status" value="1"/>
</dbReference>
<dbReference type="SUPFAM" id="SSF102114">
    <property type="entry name" value="Radical SAM enzymes"/>
    <property type="match status" value="1"/>
</dbReference>
<evidence type="ECO:0000313" key="3">
    <source>
        <dbReference type="Proteomes" id="UP001589607"/>
    </source>
</evidence>
<evidence type="ECO:0000259" key="1">
    <source>
        <dbReference type="Pfam" id="PF13186"/>
    </source>
</evidence>
<evidence type="ECO:0000313" key="2">
    <source>
        <dbReference type="EMBL" id="MFB9095906.1"/>
    </source>
</evidence>
<dbReference type="Proteomes" id="UP001589607">
    <property type="component" value="Unassembled WGS sequence"/>
</dbReference>
<gene>
    <name evidence="2" type="primary">gwsS</name>
    <name evidence="2" type="ORF">ACFFVF_05220</name>
</gene>
<reference evidence="2 3" key="1">
    <citation type="submission" date="2024-09" db="EMBL/GenBank/DDBJ databases">
        <authorList>
            <person name="Sun Q."/>
            <person name="Mori K."/>
        </authorList>
    </citation>
    <scope>NUCLEOTIDE SEQUENCE [LARGE SCALE GENOMIC DNA]</scope>
    <source>
        <strain evidence="2 3">CECT 7955</strain>
    </source>
</reference>
<name>A0ABV5GKK5_9FLAO</name>
<accession>A0ABV5GKK5</accession>